<feature type="domain" description="CRISPR-associated protein CXXC-CXXC" evidence="1">
    <location>
        <begin position="271"/>
        <end position="317"/>
    </location>
</feature>
<gene>
    <name evidence="2" type="primary">cas8a1</name>
    <name evidence="2" type="ORF">P6P90_17265</name>
</gene>
<evidence type="ECO:0000259" key="1">
    <source>
        <dbReference type="Pfam" id="PF09706"/>
    </source>
</evidence>
<protein>
    <submittedName>
        <fullName evidence="2">Type I-B CRISPR-associated protein Cas8b1/Cst1</fullName>
    </submittedName>
</protein>
<evidence type="ECO:0000313" key="2">
    <source>
        <dbReference type="EMBL" id="MDG5755639.1"/>
    </source>
</evidence>
<evidence type="ECO:0000313" key="3">
    <source>
        <dbReference type="Proteomes" id="UP001218246"/>
    </source>
</evidence>
<dbReference type="Pfam" id="PF09706">
    <property type="entry name" value="Cas_CXXC_CXXC"/>
    <property type="match status" value="1"/>
</dbReference>
<accession>A0ABT6H8J1</accession>
<comment type="caution">
    <text evidence="2">The sequence shown here is derived from an EMBL/GenBank/DDBJ whole genome shotgun (WGS) entry which is preliminary data.</text>
</comment>
<proteinExistence type="predicted"/>
<dbReference type="EMBL" id="JARULN010000039">
    <property type="protein sequence ID" value="MDG5755639.1"/>
    <property type="molecule type" value="Genomic_DNA"/>
</dbReference>
<keyword evidence="3" id="KW-1185">Reference proteome</keyword>
<dbReference type="RefSeq" id="WP_278018140.1">
    <property type="nucleotide sequence ID" value="NZ_JARRRY010000004.1"/>
</dbReference>
<name>A0ABT6H8J1_9BACI</name>
<dbReference type="InterPro" id="IPR010180">
    <property type="entry name" value="CRISPR-assoc_prot_CXXC-CXXC"/>
</dbReference>
<dbReference type="Proteomes" id="UP001218246">
    <property type="component" value="Unassembled WGS sequence"/>
</dbReference>
<sequence length="575" mass="67151">MMLNTIHLVADEWAIVQGMVGYYRILKHAGIKVQVTDEGIVFNPEHLENFEHYYFQYFLDKYSIAKRDEHILRSAFATLKNAYEQDDKNKMLQAKKRIDECIKRTAIDKVEKKYEETLATRELIDTGYQIRNQKTYTEYFSDLIDRYIVYLYDPEINTKLTLNYVKATVMNSYFGQTSFLNVSNNAKTLEQQKAIFRKDYIENVQVDLLLQALLQQATSEQEILNYLTDSSHFMASKLKRMFKKMNVQQIHQYVSSEINKCSFFEDQWAFKQYLDQHFSPLSMSSKALNFYWGGNNDLTIPISELAKLILFCAPAGASIAAGKSLFIQREGRFEQLIQANNIYEIGRQKDKPFDEILFDLVVEQQKKAEQAQDSFLILEYASDYLAKRTDLQYFHFTPGLCSFFKSDNHIDSFRRLHYTMRTQLVYSFLNYLDPKAIIHSTLREKLRNGYTSHDIVYACLLRHEFNILVKGEKSMGVSLEKGKKRIWSAFYAGVEVRNKCEEGKVRSVAYRLLNAVRANDKKMFLDTTMRLYMSIDSPLPTVFMSVLDESEIDFPSVANSFIAGFISKKEEQDND</sequence>
<dbReference type="InterPro" id="IPR019121">
    <property type="entry name" value="CRISPR-assoc_CXXC-CXXC_dom"/>
</dbReference>
<dbReference type="NCBIfam" id="TIGR01908">
    <property type="entry name" value="cas_CXXC_CXXC"/>
    <property type="match status" value="1"/>
</dbReference>
<reference evidence="2 3" key="1">
    <citation type="submission" date="2023-04" db="EMBL/GenBank/DDBJ databases">
        <title>Ectobacillus antri isolated from activated sludge.</title>
        <authorList>
            <person name="Yan P."/>
            <person name="Liu X."/>
        </authorList>
    </citation>
    <scope>NUCLEOTIDE SEQUENCE [LARGE SCALE GENOMIC DNA]</scope>
    <source>
        <strain evidence="2 3">C18H</strain>
    </source>
</reference>
<organism evidence="2 3">
    <name type="scientific">Ectobacillus antri</name>
    <dbReference type="NCBI Taxonomy" id="2486280"/>
    <lineage>
        <taxon>Bacteria</taxon>
        <taxon>Bacillati</taxon>
        <taxon>Bacillota</taxon>
        <taxon>Bacilli</taxon>
        <taxon>Bacillales</taxon>
        <taxon>Bacillaceae</taxon>
        <taxon>Ectobacillus</taxon>
    </lineage>
</organism>